<organism evidence="2 3">
    <name type="scientific">Vespula pensylvanica</name>
    <name type="common">Western yellow jacket</name>
    <name type="synonym">Wasp</name>
    <dbReference type="NCBI Taxonomy" id="30213"/>
    <lineage>
        <taxon>Eukaryota</taxon>
        <taxon>Metazoa</taxon>
        <taxon>Ecdysozoa</taxon>
        <taxon>Arthropoda</taxon>
        <taxon>Hexapoda</taxon>
        <taxon>Insecta</taxon>
        <taxon>Pterygota</taxon>
        <taxon>Neoptera</taxon>
        <taxon>Endopterygota</taxon>
        <taxon>Hymenoptera</taxon>
        <taxon>Apocrita</taxon>
        <taxon>Aculeata</taxon>
        <taxon>Vespoidea</taxon>
        <taxon>Vespidae</taxon>
        <taxon>Vespinae</taxon>
        <taxon>Vespula</taxon>
    </lineage>
</organism>
<feature type="compositionally biased region" description="Acidic residues" evidence="1">
    <location>
        <begin position="87"/>
        <end position="107"/>
    </location>
</feature>
<keyword evidence="3" id="KW-1185">Reference proteome</keyword>
<reference evidence="2" key="1">
    <citation type="journal article" date="2020" name="G3 (Bethesda)">
        <title>High-Quality Assemblies for Three Invasive Social Wasps from the &lt;i&gt;Vespula&lt;/i&gt; Genus.</title>
        <authorList>
            <person name="Harrop T.W.R."/>
            <person name="Guhlin J."/>
            <person name="McLaughlin G.M."/>
            <person name="Permina E."/>
            <person name="Stockwell P."/>
            <person name="Gilligan J."/>
            <person name="Le Lec M.F."/>
            <person name="Gruber M.A.M."/>
            <person name="Quinn O."/>
            <person name="Lovegrove M."/>
            <person name="Duncan E.J."/>
            <person name="Remnant E.J."/>
            <person name="Van Eeckhoven J."/>
            <person name="Graham B."/>
            <person name="Knapp R.A."/>
            <person name="Langford K.W."/>
            <person name="Kronenberg Z."/>
            <person name="Press M.O."/>
            <person name="Eacker S.M."/>
            <person name="Wilson-Rankin E.E."/>
            <person name="Purcell J."/>
            <person name="Lester P.J."/>
            <person name="Dearden P.K."/>
        </authorList>
    </citation>
    <scope>NUCLEOTIDE SEQUENCE</scope>
    <source>
        <strain evidence="2">Volc-1</strain>
    </source>
</reference>
<accession>A0A834KWK3</accession>
<comment type="caution">
    <text evidence="2">The sequence shown here is derived from an EMBL/GenBank/DDBJ whole genome shotgun (WGS) entry which is preliminary data.</text>
</comment>
<protein>
    <submittedName>
        <fullName evidence="2">Uncharacterized protein</fullName>
    </submittedName>
</protein>
<feature type="region of interest" description="Disordered" evidence="1">
    <location>
        <begin position="1"/>
        <end position="116"/>
    </location>
</feature>
<sequence>MILLKQKNAIHYGLPPTPAPKPPSPWSSILWGDERRPRGGKTARGARVMQLRDKVTAKDSGAGAPADDDDGARSCKSLCAITRRLNDDDDDDDDDQENEEEKVEEEEAFQRRRRRQ</sequence>
<proteinExistence type="predicted"/>
<feature type="compositionally biased region" description="Pro residues" evidence="1">
    <location>
        <begin position="15"/>
        <end position="25"/>
    </location>
</feature>
<evidence type="ECO:0000313" key="2">
    <source>
        <dbReference type="EMBL" id="KAF7413277.1"/>
    </source>
</evidence>
<dbReference type="Proteomes" id="UP000600918">
    <property type="component" value="Unassembled WGS sequence"/>
</dbReference>
<name>A0A834KWK3_VESPE</name>
<gene>
    <name evidence="2" type="ORF">H0235_013128</name>
</gene>
<evidence type="ECO:0000313" key="3">
    <source>
        <dbReference type="Proteomes" id="UP000600918"/>
    </source>
</evidence>
<dbReference type="EMBL" id="JACSDY010000012">
    <property type="protein sequence ID" value="KAF7413277.1"/>
    <property type="molecule type" value="Genomic_DNA"/>
</dbReference>
<dbReference type="AlphaFoldDB" id="A0A834KWK3"/>
<evidence type="ECO:0000256" key="1">
    <source>
        <dbReference type="SAM" id="MobiDB-lite"/>
    </source>
</evidence>